<dbReference type="Proteomes" id="UP000435323">
    <property type="component" value="Unassembled WGS sequence"/>
</dbReference>
<dbReference type="PANTHER" id="PTHR42939:SF1">
    <property type="entry name" value="ABC TRANSPORTER ATP-BINDING PROTEIN ALBC-RELATED"/>
    <property type="match status" value="1"/>
</dbReference>
<keyword evidence="2" id="KW-0547">Nucleotide-binding</keyword>
<comment type="caution">
    <text evidence="5">The sequence shown here is derived from an EMBL/GenBank/DDBJ whole genome shotgun (WGS) entry which is preliminary data.</text>
</comment>
<keyword evidence="3 5" id="KW-0067">ATP-binding</keyword>
<organism evidence="5 6">
    <name type="scientific">Aliivibrio fischeri</name>
    <name type="common">Vibrio fischeri</name>
    <dbReference type="NCBI Taxonomy" id="668"/>
    <lineage>
        <taxon>Bacteria</taxon>
        <taxon>Pseudomonadati</taxon>
        <taxon>Pseudomonadota</taxon>
        <taxon>Gammaproteobacteria</taxon>
        <taxon>Vibrionales</taxon>
        <taxon>Vibrionaceae</taxon>
        <taxon>Aliivibrio</taxon>
    </lineage>
</organism>
<evidence type="ECO:0000259" key="4">
    <source>
        <dbReference type="PROSITE" id="PS50893"/>
    </source>
</evidence>
<reference evidence="5 6" key="1">
    <citation type="submission" date="2019-11" db="EMBL/GenBank/DDBJ databases">
        <title>Using colonization assays and comparative genomics to discover symbiosis behaviors and factors in Vibrio fischeri.</title>
        <authorList>
            <person name="Bongrand C."/>
            <person name="Moriano-Gutierrez S."/>
            <person name="Arevalo P."/>
            <person name="Mcfall-Ngai M."/>
            <person name="Visick K."/>
            <person name="Polz M.F."/>
            <person name="Ruby E.G."/>
        </authorList>
    </citation>
    <scope>NUCLEOTIDE SEQUENCE [LARGE SCALE GENOMIC DNA]</scope>
    <source>
        <strain evidence="6">emors.3.2</strain>
    </source>
</reference>
<dbReference type="SMART" id="SM00382">
    <property type="entry name" value="AAA"/>
    <property type="match status" value="1"/>
</dbReference>
<evidence type="ECO:0000256" key="2">
    <source>
        <dbReference type="ARBA" id="ARBA00022741"/>
    </source>
</evidence>
<dbReference type="PROSITE" id="PS50893">
    <property type="entry name" value="ABC_TRANSPORTER_2"/>
    <property type="match status" value="1"/>
</dbReference>
<dbReference type="InterPro" id="IPR027417">
    <property type="entry name" value="P-loop_NTPase"/>
</dbReference>
<dbReference type="SUPFAM" id="SSF52540">
    <property type="entry name" value="P-loop containing nucleoside triphosphate hydrolases"/>
    <property type="match status" value="1"/>
</dbReference>
<dbReference type="PANTHER" id="PTHR42939">
    <property type="entry name" value="ABC TRANSPORTER ATP-BINDING PROTEIN ALBC-RELATED"/>
    <property type="match status" value="1"/>
</dbReference>
<keyword evidence="1" id="KW-0813">Transport</keyword>
<evidence type="ECO:0000313" key="6">
    <source>
        <dbReference type="Proteomes" id="UP000435323"/>
    </source>
</evidence>
<gene>
    <name evidence="5" type="ORF">GNP77_05995</name>
</gene>
<evidence type="ECO:0000313" key="5">
    <source>
        <dbReference type="EMBL" id="MUK44928.1"/>
    </source>
</evidence>
<dbReference type="AlphaFoldDB" id="A0A6N3YWY8"/>
<dbReference type="InterPro" id="IPR003593">
    <property type="entry name" value="AAA+_ATPase"/>
</dbReference>
<dbReference type="EMBL" id="WOBO01000005">
    <property type="protein sequence ID" value="MUK44928.1"/>
    <property type="molecule type" value="Genomic_DNA"/>
</dbReference>
<feature type="domain" description="ABC transporter" evidence="4">
    <location>
        <begin position="26"/>
        <end position="255"/>
    </location>
</feature>
<dbReference type="InterPro" id="IPR051782">
    <property type="entry name" value="ABC_Transporter_VariousFunc"/>
</dbReference>
<accession>A0A6N3YWY8</accession>
<proteinExistence type="predicted"/>
<dbReference type="InterPro" id="IPR003439">
    <property type="entry name" value="ABC_transporter-like_ATP-bd"/>
</dbReference>
<evidence type="ECO:0000256" key="3">
    <source>
        <dbReference type="ARBA" id="ARBA00022840"/>
    </source>
</evidence>
<dbReference type="Gene3D" id="3.40.50.300">
    <property type="entry name" value="P-loop containing nucleotide triphosphate hydrolases"/>
    <property type="match status" value="1"/>
</dbReference>
<protein>
    <submittedName>
        <fullName evidence="5">ATP-binding cassette domain-containing protein</fullName>
    </submittedName>
</protein>
<dbReference type="CDD" id="cd03230">
    <property type="entry name" value="ABC_DR_subfamily_A"/>
    <property type="match status" value="1"/>
</dbReference>
<dbReference type="GO" id="GO:0016887">
    <property type="term" value="F:ATP hydrolysis activity"/>
    <property type="evidence" value="ECO:0007669"/>
    <property type="project" value="InterPro"/>
</dbReference>
<dbReference type="GO" id="GO:0005524">
    <property type="term" value="F:ATP binding"/>
    <property type="evidence" value="ECO:0007669"/>
    <property type="project" value="UniProtKB-KW"/>
</dbReference>
<name>A0A6N3YWY8_ALIFS</name>
<sequence>MELIMVLLLNNHNQFNQLRHRMNPIITVSSVSKHYPDSNQAQQALDNISFTLSSGQVLGLLGHNGAGKSTLINALLGAHRYSGNIEINGLDPIENHAELMKHLAYISDVNVLPEWMTIKQILTYTSGVHPCFDINKALSVLEKTNIKLNSKVGGLSKGMKVQVHLALVIATNVKVLILDEPTLGLDLLYRDNFYNNLMEWFNQGDRCLIIASHEVSEIEKLLTDILILKQGNCVKFDTMQNIPQGTLADLFITLQKEPV</sequence>
<dbReference type="Pfam" id="PF00005">
    <property type="entry name" value="ABC_tran"/>
    <property type="match status" value="1"/>
</dbReference>
<evidence type="ECO:0000256" key="1">
    <source>
        <dbReference type="ARBA" id="ARBA00022448"/>
    </source>
</evidence>